<dbReference type="STRING" id="573024.SAMN05216208_2702"/>
<sequence length="289" mass="31919">MVQPVPKVAVLPHDMKLGVRPGRIPLDRLIWPLGTPDGIAGQTLADLEPRDHLIVFPRKSLHWRPGFGMRARVSIMVLEPEAIHGGQIASLRRSHGRFYKVLTAHPGLLDAIPNGVFFPFGSTWVPEWRDLDVTKSRMMSLIASDKRSQEGHRLRHALAAWAKGQGMDLDVMGRGYTPFAAKADGLAPYRYSVVIENVREPNYFTEKLVDAILCRCVPIYWGCPNIGEFFDTSGMIICESEAEVMAAIEAASVEEFEARAPKLDAVRDVAAEYGDVYGRAARAVLGEGG</sequence>
<keyword evidence="2" id="KW-1185">Reference proteome</keyword>
<gene>
    <name evidence="1" type="ORF">SAMN05421666_2617</name>
</gene>
<proteinExistence type="predicted"/>
<organism evidence="1 2">
    <name type="scientific">Roseovarius nanhaiticus</name>
    <dbReference type="NCBI Taxonomy" id="573024"/>
    <lineage>
        <taxon>Bacteria</taxon>
        <taxon>Pseudomonadati</taxon>
        <taxon>Pseudomonadota</taxon>
        <taxon>Alphaproteobacteria</taxon>
        <taxon>Rhodobacterales</taxon>
        <taxon>Roseobacteraceae</taxon>
        <taxon>Roseovarius</taxon>
    </lineage>
</organism>
<dbReference type="Gene3D" id="3.40.50.11660">
    <property type="entry name" value="Glycosyl transferase family 10, C-terminal domain"/>
    <property type="match status" value="1"/>
</dbReference>
<dbReference type="RefSeq" id="WP_076534637.1">
    <property type="nucleotide sequence ID" value="NZ_FOAC01000003.1"/>
</dbReference>
<dbReference type="OrthoDB" id="9791032at2"/>
<protein>
    <recommendedName>
        <fullName evidence="3">Glycosyltransferase family 10 (Fucosyltransferase) C-term</fullName>
    </recommendedName>
</protein>
<reference evidence="1 2" key="1">
    <citation type="submission" date="2017-01" db="EMBL/GenBank/DDBJ databases">
        <authorList>
            <person name="Mah S.A."/>
            <person name="Swanson W.J."/>
            <person name="Moy G.W."/>
            <person name="Vacquier V.D."/>
        </authorList>
    </citation>
    <scope>NUCLEOTIDE SEQUENCE [LARGE SCALE GENOMIC DNA]</scope>
    <source>
        <strain evidence="1 2">DSM 29590</strain>
    </source>
</reference>
<accession>A0A1N7H766</accession>
<dbReference type="EMBL" id="FTNV01000002">
    <property type="protein sequence ID" value="SIS20715.1"/>
    <property type="molecule type" value="Genomic_DNA"/>
</dbReference>
<dbReference type="InterPro" id="IPR038577">
    <property type="entry name" value="GT10-like_C_sf"/>
</dbReference>
<name>A0A1N7H766_9RHOB</name>
<dbReference type="SUPFAM" id="SSF53756">
    <property type="entry name" value="UDP-Glycosyltransferase/glycogen phosphorylase"/>
    <property type="match status" value="1"/>
</dbReference>
<evidence type="ECO:0008006" key="3">
    <source>
        <dbReference type="Google" id="ProtNLM"/>
    </source>
</evidence>
<evidence type="ECO:0000313" key="1">
    <source>
        <dbReference type="EMBL" id="SIS20715.1"/>
    </source>
</evidence>
<evidence type="ECO:0000313" key="2">
    <source>
        <dbReference type="Proteomes" id="UP000186019"/>
    </source>
</evidence>
<dbReference type="AlphaFoldDB" id="A0A1N7H766"/>
<dbReference type="Proteomes" id="UP000186019">
    <property type="component" value="Unassembled WGS sequence"/>
</dbReference>